<dbReference type="GeneID" id="35399595"/>
<protein>
    <submittedName>
        <fullName evidence="1">Uncharacterized protein</fullName>
    </submittedName>
</protein>
<evidence type="ECO:0000313" key="2">
    <source>
        <dbReference type="Proteomes" id="UP000016800"/>
    </source>
</evidence>
<keyword evidence="2" id="KW-1185">Reference proteome</keyword>
<organism evidence="1 2">
    <name type="scientific">Gibberella fujikuroi (strain CBS 195.34 / IMI 58289 / NRRL A-6831)</name>
    <name type="common">Bakanae and foot rot disease fungus</name>
    <name type="synonym">Fusarium fujikuroi</name>
    <dbReference type="NCBI Taxonomy" id="1279085"/>
    <lineage>
        <taxon>Eukaryota</taxon>
        <taxon>Fungi</taxon>
        <taxon>Dikarya</taxon>
        <taxon>Ascomycota</taxon>
        <taxon>Pezizomycotina</taxon>
        <taxon>Sordariomycetes</taxon>
        <taxon>Hypocreomycetidae</taxon>
        <taxon>Hypocreales</taxon>
        <taxon>Nectriaceae</taxon>
        <taxon>Fusarium</taxon>
        <taxon>Fusarium fujikuroi species complex</taxon>
    </lineage>
</organism>
<gene>
    <name evidence="1" type="ORF">FFUJ_06118</name>
</gene>
<dbReference type="HOGENOM" id="CLU_375995_0_0_1"/>
<accession>S0E657</accession>
<name>S0E657_GIBF5</name>
<proteinExistence type="predicted"/>
<dbReference type="EMBL" id="HF679028">
    <property type="protein sequence ID" value="CCT70170.1"/>
    <property type="molecule type" value="Genomic_DNA"/>
</dbReference>
<dbReference type="VEuPathDB" id="FungiDB:FFUJ_06118"/>
<dbReference type="AlphaFoldDB" id="S0E657"/>
<reference evidence="2" key="1">
    <citation type="journal article" date="2013" name="PLoS Pathog.">
        <title>Deciphering the cryptic genome: genome-wide analyses of the rice pathogen Fusarium fujikuroi reveal complex regulation of secondary metabolism and novel metabolites.</title>
        <authorList>
            <person name="Wiemann P."/>
            <person name="Sieber C.M."/>
            <person name="von Bargen K.W."/>
            <person name="Studt L."/>
            <person name="Niehaus E.M."/>
            <person name="Espino J.J."/>
            <person name="Huss K."/>
            <person name="Michielse C.B."/>
            <person name="Albermann S."/>
            <person name="Wagner D."/>
            <person name="Bergner S.V."/>
            <person name="Connolly L.R."/>
            <person name="Fischer A."/>
            <person name="Reuter G."/>
            <person name="Kleigrewe K."/>
            <person name="Bald T."/>
            <person name="Wingfield B.D."/>
            <person name="Ophir R."/>
            <person name="Freeman S."/>
            <person name="Hippler M."/>
            <person name="Smith K.M."/>
            <person name="Brown D.W."/>
            <person name="Proctor R.H."/>
            <person name="Munsterkotter M."/>
            <person name="Freitag M."/>
            <person name="Humpf H.U."/>
            <person name="Guldener U."/>
            <person name="Tudzynski B."/>
        </authorList>
    </citation>
    <scope>NUCLEOTIDE SEQUENCE [LARGE SCALE GENOMIC DNA]</scope>
    <source>
        <strain evidence="2">CBS 195.34 / IMI 58289 / NRRL A-6831</strain>
    </source>
</reference>
<dbReference type="Proteomes" id="UP000016800">
    <property type="component" value="Chromosome VI"/>
</dbReference>
<evidence type="ECO:0000313" key="1">
    <source>
        <dbReference type="EMBL" id="CCT70170.1"/>
    </source>
</evidence>
<dbReference type="RefSeq" id="XP_023432249.1">
    <property type="nucleotide sequence ID" value="XM_023579407.1"/>
</dbReference>
<sequence length="777" mass="88191">MSIATTVEQPLLRAAPTVPWPSGTASRNLTAVIVAQDYGYVDTLDNVPSNIRGRIPRQIKDGERLMIWKDEMGYLFGRNPRNDDVLVLIFKGALQIPVVLPSSIIIEGKPFRDLLQQTIDQLGITSAPPAVSIQSGPSDQPLQSFIRSFFSSLSVQQGSLRSLGLRQTEIDELFTGSNYNTSLHGILDAIIPQVRQTIQNGRFSLQDILGLRHATASWPGNRPCIYVRIYTDPEDRPEIESSEGQQTDIDRYVGIYVGQARRVWVRHLQHENRIDNYVPTCGQTHYRTASKSLPEDRHTIPLLVFEDISVSNMVLNMAEQVMIASFKSQMRWTFVNQPELAFHQLMQRRARFISNTARAVCQQIGWPELAPQGLNGSSPLFEERSRNHVHCIPMATSGGPFARVFTTYRMQKSLADCHAALTVQPGDRFWRKEINLLLKKADGTHDDIKLSMALDRQGITGPNHDVKRGFLVAEIMNDIQPHPKAYVGCPSVGPFQNFLEGSRIALRFEWQADGQWYTVYLQRRKLNLSPPPTRSYDTEVVIEPYRAAMKMIQAFEGTVYTEPLNGFPQSLTIGNVQILQTDHLNQSYRWVSQQRVTRPAPARASWDFNFNLMVRNFGNELFEEFSNQRVTFVGPSNPLTAGHGAMNWDKEDYRNGMRVSDVKCDTCTVIPWVLLNGHTFNCVRDESRTDVWVCKNCSLFNRPCTFTPLSRLKQLFHGTSTVNGADTIAHLRGPFRFLSFHHTMSSQELGEVFEVSEPLFERFEGSEVEDVDYEEDT</sequence>
<dbReference type="STRING" id="1279085.S0E657"/>